<evidence type="ECO:0000313" key="3">
    <source>
        <dbReference type="Proteomes" id="UP000008810"/>
    </source>
</evidence>
<dbReference type="EMBL" id="CM000884">
    <property type="protein sequence ID" value="PNT61910.1"/>
    <property type="molecule type" value="Genomic_DNA"/>
</dbReference>
<dbReference type="Proteomes" id="UP000008810">
    <property type="component" value="Chromosome 5"/>
</dbReference>
<reference evidence="2" key="3">
    <citation type="submission" date="2018-08" db="UniProtKB">
        <authorList>
            <consortium name="EnsemblPlants"/>
        </authorList>
    </citation>
    <scope>IDENTIFICATION</scope>
    <source>
        <strain evidence="2">cv. Bd21</strain>
    </source>
</reference>
<reference evidence="1 2" key="1">
    <citation type="journal article" date="2010" name="Nature">
        <title>Genome sequencing and analysis of the model grass Brachypodium distachyon.</title>
        <authorList>
            <consortium name="International Brachypodium Initiative"/>
        </authorList>
    </citation>
    <scope>NUCLEOTIDE SEQUENCE [LARGE SCALE GENOMIC DNA]</scope>
    <source>
        <strain evidence="1 2">Bd21</strain>
    </source>
</reference>
<proteinExistence type="predicted"/>
<accession>A0A2K2CIP8</accession>
<evidence type="ECO:0000313" key="2">
    <source>
        <dbReference type="EnsemblPlants" id="PNT61910"/>
    </source>
</evidence>
<dbReference type="EnsemblPlants" id="PNT61910">
    <property type="protein sequence ID" value="PNT61910"/>
    <property type="gene ID" value="BRADI_5g22902v3"/>
</dbReference>
<keyword evidence="3" id="KW-1185">Reference proteome</keyword>
<reference evidence="1" key="2">
    <citation type="submission" date="2017-06" db="EMBL/GenBank/DDBJ databases">
        <title>WGS assembly of Brachypodium distachyon.</title>
        <authorList>
            <consortium name="The International Brachypodium Initiative"/>
            <person name="Lucas S."/>
            <person name="Harmon-Smith M."/>
            <person name="Lail K."/>
            <person name="Tice H."/>
            <person name="Grimwood J."/>
            <person name="Bruce D."/>
            <person name="Barry K."/>
            <person name="Shu S."/>
            <person name="Lindquist E."/>
            <person name="Wang M."/>
            <person name="Pitluck S."/>
            <person name="Vogel J.P."/>
            <person name="Garvin D.F."/>
            <person name="Mockler T.C."/>
            <person name="Schmutz J."/>
            <person name="Rokhsar D."/>
            <person name="Bevan M.W."/>
        </authorList>
    </citation>
    <scope>NUCLEOTIDE SEQUENCE</scope>
    <source>
        <strain evidence="1">Bd21</strain>
    </source>
</reference>
<name>A0A2K2CIP8_BRADI</name>
<dbReference type="Gramene" id="PNT61910">
    <property type="protein sequence ID" value="PNT61910"/>
    <property type="gene ID" value="BRADI_5g22902v3"/>
</dbReference>
<protein>
    <submittedName>
        <fullName evidence="1 2">Uncharacterized protein</fullName>
    </submittedName>
</protein>
<sequence length="125" mass="13829">MIPFPPAGRAKLLLRPCPCHVASRPSGTIKTVSYPHTPMARAALVAWPHIASNARNGLLLPFLNRGSPRRRSFMPSALAGLVTHRYHCLYGSNVRRSPVSTEIICRRTSVSKSEDDCGWVTLHRC</sequence>
<dbReference type="AlphaFoldDB" id="A0A2K2CIP8"/>
<gene>
    <name evidence="1" type="ORF">BRADI_5g22902v3</name>
</gene>
<evidence type="ECO:0000313" key="1">
    <source>
        <dbReference type="EMBL" id="PNT61910.1"/>
    </source>
</evidence>
<organism evidence="1">
    <name type="scientific">Brachypodium distachyon</name>
    <name type="common">Purple false brome</name>
    <name type="synonym">Trachynia distachya</name>
    <dbReference type="NCBI Taxonomy" id="15368"/>
    <lineage>
        <taxon>Eukaryota</taxon>
        <taxon>Viridiplantae</taxon>
        <taxon>Streptophyta</taxon>
        <taxon>Embryophyta</taxon>
        <taxon>Tracheophyta</taxon>
        <taxon>Spermatophyta</taxon>
        <taxon>Magnoliopsida</taxon>
        <taxon>Liliopsida</taxon>
        <taxon>Poales</taxon>
        <taxon>Poaceae</taxon>
        <taxon>BOP clade</taxon>
        <taxon>Pooideae</taxon>
        <taxon>Stipodae</taxon>
        <taxon>Brachypodieae</taxon>
        <taxon>Brachypodium</taxon>
    </lineage>
</organism>
<dbReference type="InParanoid" id="A0A2K2CIP8"/>